<keyword evidence="6" id="KW-0680">Restriction system</keyword>
<evidence type="ECO:0000259" key="9">
    <source>
        <dbReference type="Pfam" id="PF02384"/>
    </source>
</evidence>
<dbReference type="EC" id="2.1.1.72" evidence="2"/>
<sequence length="524" mass="59273">MSKNKALDLSTLESWLWDAACVIRGEIDAPKFKDYILPLIFLKRLSDVYDDEMDALAEEFGDRKVAEKLVEHDHELVRFYIPKHAHWSEIAKKTTGLGEYLTDAVKGIARENPKLAGVIDIVDFNATASGQRIIDDERLAALIQVLSRYRLGLKDVEPDILGRAYEYLLRKFAEGQGQSAGEFYTPKEVAWLMAYILDPQPGDEIYDPACGSGGLLIKCHLRFLETHGVVKNSHRELPHEIEPIRIYGQEINHATYAMAKMNVFLHDMNAEIALGDTMNRPAFLNDDGSLRRFDKVTANPMWNQKFPIKTYEKDTYGRFNFGIPPASSADWGWIQHMFASLNDSGKMAVVLDTGAVSRGSGNQGSNRERDIRKAFVEHDWVECVILLPENLFYNTTAPGIILVINKAKPAERKGKIMLINASQQFTKRRPKNSLAEEHIERIASVYLEYREEEGFSKIITNEEAARNDWNLSPSRYVSLNGKEEVLPVEEAIVQLQQAEEERRAADAELNTILKKLGLGGFVNA</sequence>
<evidence type="ECO:0000256" key="4">
    <source>
        <dbReference type="ARBA" id="ARBA00022679"/>
    </source>
</evidence>
<dbReference type="Pfam" id="PF02384">
    <property type="entry name" value="N6_Mtase"/>
    <property type="match status" value="1"/>
</dbReference>
<keyword evidence="12" id="KW-1185">Reference proteome</keyword>
<dbReference type="RefSeq" id="WP_088554047.1">
    <property type="nucleotide sequence ID" value="NZ_BDGJ01000100.1"/>
</dbReference>
<dbReference type="GO" id="GO:0008170">
    <property type="term" value="F:N-methyltransferase activity"/>
    <property type="evidence" value="ECO:0007669"/>
    <property type="project" value="InterPro"/>
</dbReference>
<comment type="catalytic activity">
    <reaction evidence="7">
        <text>a 2'-deoxyadenosine in DNA + S-adenosyl-L-methionine = an N(6)-methyl-2'-deoxyadenosine in DNA + S-adenosyl-L-homocysteine + H(+)</text>
        <dbReference type="Rhea" id="RHEA:15197"/>
        <dbReference type="Rhea" id="RHEA-COMP:12418"/>
        <dbReference type="Rhea" id="RHEA-COMP:12419"/>
        <dbReference type="ChEBI" id="CHEBI:15378"/>
        <dbReference type="ChEBI" id="CHEBI:57856"/>
        <dbReference type="ChEBI" id="CHEBI:59789"/>
        <dbReference type="ChEBI" id="CHEBI:90615"/>
        <dbReference type="ChEBI" id="CHEBI:90616"/>
        <dbReference type="EC" id="2.1.1.72"/>
    </reaction>
</comment>
<gene>
    <name evidence="11" type="ORF">KKC1_19220</name>
</gene>
<evidence type="ECO:0000256" key="1">
    <source>
        <dbReference type="ARBA" id="ARBA00006594"/>
    </source>
</evidence>
<evidence type="ECO:0000313" key="11">
    <source>
        <dbReference type="EMBL" id="GAW92772.1"/>
    </source>
</evidence>
<protein>
    <recommendedName>
        <fullName evidence="2">site-specific DNA-methyltransferase (adenine-specific)</fullName>
        <ecNumber evidence="2">2.1.1.72</ecNumber>
    </recommendedName>
</protein>
<evidence type="ECO:0000259" key="10">
    <source>
        <dbReference type="Pfam" id="PF12161"/>
    </source>
</evidence>
<keyword evidence="5" id="KW-0949">S-adenosyl-L-methionine</keyword>
<dbReference type="Pfam" id="PF12161">
    <property type="entry name" value="HsdM_N"/>
    <property type="match status" value="1"/>
</dbReference>
<organism evidence="11 12">
    <name type="scientific">Calderihabitans maritimus</name>
    <dbReference type="NCBI Taxonomy" id="1246530"/>
    <lineage>
        <taxon>Bacteria</taxon>
        <taxon>Bacillati</taxon>
        <taxon>Bacillota</taxon>
        <taxon>Clostridia</taxon>
        <taxon>Neomoorellales</taxon>
        <taxon>Calderihabitantaceae</taxon>
        <taxon>Calderihabitans</taxon>
    </lineage>
</organism>
<evidence type="ECO:0000256" key="7">
    <source>
        <dbReference type="ARBA" id="ARBA00047942"/>
    </source>
</evidence>
<dbReference type="Proteomes" id="UP000197032">
    <property type="component" value="Unassembled WGS sequence"/>
</dbReference>
<dbReference type="Gene3D" id="3.40.50.150">
    <property type="entry name" value="Vaccinia Virus protein VP39"/>
    <property type="match status" value="1"/>
</dbReference>
<dbReference type="InterPro" id="IPR022749">
    <property type="entry name" value="D12N6_MeTrfase_N"/>
</dbReference>
<dbReference type="PANTHER" id="PTHR42933">
    <property type="entry name" value="SLR6095 PROTEIN"/>
    <property type="match status" value="1"/>
</dbReference>
<evidence type="ECO:0000256" key="2">
    <source>
        <dbReference type="ARBA" id="ARBA00011900"/>
    </source>
</evidence>
<dbReference type="PRINTS" id="PR00507">
    <property type="entry name" value="N12N6MTFRASE"/>
</dbReference>
<comment type="caution">
    <text evidence="11">The sequence shown here is derived from an EMBL/GenBank/DDBJ whole genome shotgun (WGS) entry which is preliminary data.</text>
</comment>
<reference evidence="12" key="1">
    <citation type="journal article" date="2017" name="Appl. Environ. Microbiol.">
        <title>Genomic analysis of Calderihabitans maritimus KKC1, a thermophilic hydrogenogenic carboxydotrophic bacterium isolated from marine sediment.</title>
        <authorList>
            <person name="Omae K."/>
            <person name="Yoneda Y."/>
            <person name="Fukuyama Y."/>
            <person name="Yoshida T."/>
            <person name="Sako Y."/>
        </authorList>
    </citation>
    <scope>NUCLEOTIDE SEQUENCE [LARGE SCALE GENOMIC DNA]</scope>
    <source>
        <strain evidence="12">KKC1</strain>
    </source>
</reference>
<feature type="domain" description="N6 adenine-specific DNA methyltransferase N-terminal" evidence="10">
    <location>
        <begin position="12"/>
        <end position="144"/>
    </location>
</feature>
<dbReference type="InterPro" id="IPR003356">
    <property type="entry name" value="DNA_methylase_A-5"/>
</dbReference>
<dbReference type="OrthoDB" id="9814572at2"/>
<accession>A0A1Z5HTB7</accession>
<keyword evidence="3 11" id="KW-0489">Methyltransferase</keyword>
<dbReference type="InterPro" id="IPR038333">
    <property type="entry name" value="T1MK-like_N_sf"/>
</dbReference>
<feature type="coiled-coil region" evidence="8">
    <location>
        <begin position="488"/>
        <end position="515"/>
    </location>
</feature>
<dbReference type="SUPFAM" id="SSF53335">
    <property type="entry name" value="S-adenosyl-L-methionine-dependent methyltransferases"/>
    <property type="match status" value="1"/>
</dbReference>
<dbReference type="InterPro" id="IPR051537">
    <property type="entry name" value="DNA_Adenine_Mtase"/>
</dbReference>
<feature type="domain" description="DNA methylase adenine-specific" evidence="9">
    <location>
        <begin position="158"/>
        <end position="482"/>
    </location>
</feature>
<dbReference type="GO" id="GO:0032259">
    <property type="term" value="P:methylation"/>
    <property type="evidence" value="ECO:0007669"/>
    <property type="project" value="UniProtKB-KW"/>
</dbReference>
<proteinExistence type="inferred from homology"/>
<dbReference type="InterPro" id="IPR029063">
    <property type="entry name" value="SAM-dependent_MTases_sf"/>
</dbReference>
<keyword evidence="4 11" id="KW-0808">Transferase</keyword>
<dbReference type="GO" id="GO:0009007">
    <property type="term" value="F:site-specific DNA-methyltransferase (adenine-specific) activity"/>
    <property type="evidence" value="ECO:0007669"/>
    <property type="project" value="UniProtKB-EC"/>
</dbReference>
<evidence type="ECO:0000256" key="6">
    <source>
        <dbReference type="ARBA" id="ARBA00022747"/>
    </source>
</evidence>
<dbReference type="Gene3D" id="1.20.1260.30">
    <property type="match status" value="1"/>
</dbReference>
<dbReference type="AlphaFoldDB" id="A0A1Z5HTB7"/>
<keyword evidence="8" id="KW-0175">Coiled coil</keyword>
<evidence type="ECO:0000256" key="8">
    <source>
        <dbReference type="SAM" id="Coils"/>
    </source>
</evidence>
<evidence type="ECO:0000256" key="3">
    <source>
        <dbReference type="ARBA" id="ARBA00022603"/>
    </source>
</evidence>
<comment type="similarity">
    <text evidence="1">Belongs to the N(4)/N(6)-methyltransferase family.</text>
</comment>
<name>A0A1Z5HTB7_9FIRM</name>
<dbReference type="GO" id="GO:0009307">
    <property type="term" value="P:DNA restriction-modification system"/>
    <property type="evidence" value="ECO:0007669"/>
    <property type="project" value="UniProtKB-KW"/>
</dbReference>
<evidence type="ECO:0000256" key="5">
    <source>
        <dbReference type="ARBA" id="ARBA00022691"/>
    </source>
</evidence>
<dbReference type="PANTHER" id="PTHR42933:SF3">
    <property type="entry name" value="TYPE I RESTRICTION ENZYME MJAVIII METHYLASE SUBUNIT"/>
    <property type="match status" value="1"/>
</dbReference>
<evidence type="ECO:0000313" key="12">
    <source>
        <dbReference type="Proteomes" id="UP000197032"/>
    </source>
</evidence>
<dbReference type="EMBL" id="BDGJ01000100">
    <property type="protein sequence ID" value="GAW92772.1"/>
    <property type="molecule type" value="Genomic_DNA"/>
</dbReference>
<dbReference type="GO" id="GO:0003677">
    <property type="term" value="F:DNA binding"/>
    <property type="evidence" value="ECO:0007669"/>
    <property type="project" value="InterPro"/>
</dbReference>